<dbReference type="AlphaFoldDB" id="A0A7T4E0V4"/>
<name>A0A7T4E0V4_9BURK</name>
<feature type="region of interest" description="Disordered" evidence="1">
    <location>
        <begin position="1"/>
        <end position="51"/>
    </location>
</feature>
<reference evidence="2 3" key="1">
    <citation type="submission" date="2020-12" db="EMBL/GenBank/DDBJ databases">
        <title>FDA dAtabase for Regulatory Grade micrObial Sequences (FDA-ARGOS): Supporting development and validation of Infectious Disease Dx tests.</title>
        <authorList>
            <person name="Sproer C."/>
            <person name="Gronow S."/>
            <person name="Severitt S."/>
            <person name="Schroder I."/>
            <person name="Tallon L."/>
            <person name="Sadzewicz L."/>
            <person name="Zhao X."/>
            <person name="Boylan J."/>
            <person name="Ott S."/>
            <person name="Bowen H."/>
            <person name="Vavikolanu K."/>
            <person name="Mehta A."/>
            <person name="Aluvathingal J."/>
            <person name="Nadendla S."/>
            <person name="Lowell S."/>
            <person name="Myers T."/>
            <person name="Yan Y."/>
            <person name="Sichtig H."/>
        </authorList>
    </citation>
    <scope>NUCLEOTIDE SEQUENCE [LARGE SCALE GENOMIC DNA]</scope>
    <source>
        <strain evidence="2 3">FDAARGOS_1050</strain>
    </source>
</reference>
<evidence type="ECO:0000313" key="2">
    <source>
        <dbReference type="EMBL" id="QQB32828.1"/>
    </source>
</evidence>
<evidence type="ECO:0000256" key="1">
    <source>
        <dbReference type="SAM" id="MobiDB-lite"/>
    </source>
</evidence>
<dbReference type="RefSeq" id="WP_198483324.1">
    <property type="nucleotide sequence ID" value="NZ_CP065997.1"/>
</dbReference>
<organism evidence="2 3">
    <name type="scientific">Achromobacter deleyi</name>
    <dbReference type="NCBI Taxonomy" id="1353891"/>
    <lineage>
        <taxon>Bacteria</taxon>
        <taxon>Pseudomonadati</taxon>
        <taxon>Pseudomonadota</taxon>
        <taxon>Betaproteobacteria</taxon>
        <taxon>Burkholderiales</taxon>
        <taxon>Alcaligenaceae</taxon>
        <taxon>Achromobacter</taxon>
    </lineage>
</organism>
<dbReference type="Proteomes" id="UP000595231">
    <property type="component" value="Chromosome"/>
</dbReference>
<evidence type="ECO:0000313" key="3">
    <source>
        <dbReference type="Proteomes" id="UP000595231"/>
    </source>
</evidence>
<sequence>MSATKPTSIPAGRVDTEPAGASSEAINPAASGPDKFHGQGGSYLRDPATGERVLVERTSPCDCGSTA</sequence>
<dbReference type="EMBL" id="CP065997">
    <property type="protein sequence ID" value="QQB32828.1"/>
    <property type="molecule type" value="Genomic_DNA"/>
</dbReference>
<gene>
    <name evidence="2" type="ORF">I6I07_19480</name>
</gene>
<proteinExistence type="predicted"/>
<protein>
    <submittedName>
        <fullName evidence="2">Uncharacterized protein</fullName>
    </submittedName>
</protein>
<accession>A0A7T4E0V4</accession>